<dbReference type="GO" id="GO:0016491">
    <property type="term" value="F:oxidoreductase activity"/>
    <property type="evidence" value="ECO:0007669"/>
    <property type="project" value="InterPro"/>
</dbReference>
<reference evidence="2" key="1">
    <citation type="submission" date="2023-06" db="EMBL/GenBank/DDBJ databases">
        <title>Genome-scale phylogeny and comparative genomics of the fungal order Sordariales.</title>
        <authorList>
            <consortium name="Lawrence Berkeley National Laboratory"/>
            <person name="Hensen N."/>
            <person name="Bonometti L."/>
            <person name="Westerberg I."/>
            <person name="Brannstrom I.O."/>
            <person name="Guillou S."/>
            <person name="Cros-Aarteil S."/>
            <person name="Calhoun S."/>
            <person name="Haridas S."/>
            <person name="Kuo A."/>
            <person name="Mondo S."/>
            <person name="Pangilinan J."/>
            <person name="Riley R."/>
            <person name="LaButti K."/>
            <person name="Andreopoulos B."/>
            <person name="Lipzen A."/>
            <person name="Chen C."/>
            <person name="Yanf M."/>
            <person name="Daum C."/>
            <person name="Ng V."/>
            <person name="Clum A."/>
            <person name="Steindorff A."/>
            <person name="Ohm R."/>
            <person name="Martin F."/>
            <person name="Silar P."/>
            <person name="Natvig D."/>
            <person name="Lalanne C."/>
            <person name="Gautier V."/>
            <person name="Ament-velasquez S.L."/>
            <person name="Kruys A."/>
            <person name="Hutchinson M.I."/>
            <person name="Powell A.J."/>
            <person name="Barry K."/>
            <person name="Miller A.N."/>
            <person name="Grigoriev I.V."/>
            <person name="Debuchy R."/>
            <person name="Gladieux P."/>
            <person name="Thoren M.H."/>
            <person name="Johannesson H."/>
        </authorList>
    </citation>
    <scope>NUCLEOTIDE SEQUENCE</scope>
    <source>
        <strain evidence="2">SMH3187-1</strain>
    </source>
</reference>
<proteinExistence type="inferred from homology"/>
<comment type="similarity">
    <text evidence="1">Belongs to the asaB hydroxylase/desaturase family.</text>
</comment>
<accession>A0AA40K6F7</accession>
<sequence>MGVRYTAEVSFLEKSPRYETEKPYLVLLPEGAAVDPSIPLHNLKFEEKEVSVLDIRDCQSAYHLDECGFEYLPHTTDVTAILGDEPTVDHVNAYKAETEALLRQRFGAVKVVCYELRLRERKEFVRDAFDINDPLLVEGPALGAHTDVTARSGPEMIQNRLTKEVLDQYRTPEYQFLITDLIACDRVVPERAGEVYYIHQNDNQQWASSHSHGFGSGHA</sequence>
<gene>
    <name evidence="2" type="ORF">B0T18DRAFT_324784</name>
</gene>
<name>A0AA40K6F7_9PEZI</name>
<evidence type="ECO:0000313" key="2">
    <source>
        <dbReference type="EMBL" id="KAK0747137.1"/>
    </source>
</evidence>
<dbReference type="Proteomes" id="UP001172155">
    <property type="component" value="Unassembled WGS sequence"/>
</dbReference>
<dbReference type="PANTHER" id="PTHR34598:SF3">
    <property type="entry name" value="OXIDOREDUCTASE AN1597"/>
    <property type="match status" value="1"/>
</dbReference>
<dbReference type="PANTHER" id="PTHR34598">
    <property type="entry name" value="BLL6449 PROTEIN"/>
    <property type="match status" value="1"/>
</dbReference>
<organism evidence="2 3">
    <name type="scientific">Schizothecium vesticola</name>
    <dbReference type="NCBI Taxonomy" id="314040"/>
    <lineage>
        <taxon>Eukaryota</taxon>
        <taxon>Fungi</taxon>
        <taxon>Dikarya</taxon>
        <taxon>Ascomycota</taxon>
        <taxon>Pezizomycotina</taxon>
        <taxon>Sordariomycetes</taxon>
        <taxon>Sordariomycetidae</taxon>
        <taxon>Sordariales</taxon>
        <taxon>Schizotheciaceae</taxon>
        <taxon>Schizothecium</taxon>
    </lineage>
</organism>
<protein>
    <submittedName>
        <fullName evidence="2">Uncharacterized protein</fullName>
    </submittedName>
</protein>
<comment type="caution">
    <text evidence="2">The sequence shown here is derived from an EMBL/GenBank/DDBJ whole genome shotgun (WGS) entry which is preliminary data.</text>
</comment>
<evidence type="ECO:0000256" key="1">
    <source>
        <dbReference type="ARBA" id="ARBA00023604"/>
    </source>
</evidence>
<dbReference type="EMBL" id="JAUKUD010000004">
    <property type="protein sequence ID" value="KAK0747137.1"/>
    <property type="molecule type" value="Genomic_DNA"/>
</dbReference>
<evidence type="ECO:0000313" key="3">
    <source>
        <dbReference type="Proteomes" id="UP001172155"/>
    </source>
</evidence>
<dbReference type="AlphaFoldDB" id="A0AA40K6F7"/>
<keyword evidence="3" id="KW-1185">Reference proteome</keyword>
<dbReference type="InterPro" id="IPR044053">
    <property type="entry name" value="AsaB-like"/>
</dbReference>